<dbReference type="PANTHER" id="PTHR15160:SF1">
    <property type="entry name" value="VON HIPPEL-LINDAU DISEASE TUMOR SUPPRESSOR"/>
    <property type="match status" value="1"/>
</dbReference>
<keyword evidence="3" id="KW-1185">Reference proteome</keyword>
<dbReference type="RefSeq" id="WP_304448407.1">
    <property type="nucleotide sequence ID" value="NZ_JARRAH010000001.1"/>
</dbReference>
<accession>A0ABD5U944</accession>
<gene>
    <name evidence="2" type="ORF">ACFQHK_09405</name>
</gene>
<protein>
    <submittedName>
        <fullName evidence="2">Bifunctional nuclease family protein</fullName>
    </submittedName>
</protein>
<dbReference type="Pfam" id="PF02577">
    <property type="entry name" value="BFN_dom"/>
    <property type="match status" value="1"/>
</dbReference>
<sequence length="141" mass="15404">MPTTATVRGVGVSVSEDGHRTPVVLLDADDRVVPIFVSDDQAQSMQLAIDGESFERPLTHDLLVEMVMELGGAVDRVRIDDLADATFYAKIDAEQYRDGERRDLSFDARPSDAIALALRLECPIEISDAVIDRAGRPASSF</sequence>
<name>A0ABD5U944_9EURY</name>
<evidence type="ECO:0000259" key="1">
    <source>
        <dbReference type="PROSITE" id="PS51658"/>
    </source>
</evidence>
<dbReference type="Proteomes" id="UP001596406">
    <property type="component" value="Unassembled WGS sequence"/>
</dbReference>
<dbReference type="InterPro" id="IPR003729">
    <property type="entry name" value="Bi_nuclease_dom"/>
</dbReference>
<evidence type="ECO:0000313" key="2">
    <source>
        <dbReference type="EMBL" id="MFC6836728.1"/>
    </source>
</evidence>
<feature type="domain" description="BFN" evidence="1">
    <location>
        <begin position="2"/>
        <end position="138"/>
    </location>
</feature>
<dbReference type="AlphaFoldDB" id="A0ABD5U944"/>
<dbReference type="PANTHER" id="PTHR15160">
    <property type="entry name" value="VON HIPPEL-LINDAU PROTEIN"/>
    <property type="match status" value="1"/>
</dbReference>
<dbReference type="SUPFAM" id="SSF103256">
    <property type="entry name" value="Hypothetical protein TM0160"/>
    <property type="match status" value="1"/>
</dbReference>
<dbReference type="Gene3D" id="3.10.690.10">
    <property type="entry name" value="Bifunctional nuclease domain"/>
    <property type="match status" value="1"/>
</dbReference>
<evidence type="ECO:0000313" key="3">
    <source>
        <dbReference type="Proteomes" id="UP001596406"/>
    </source>
</evidence>
<comment type="caution">
    <text evidence="2">The sequence shown here is derived from an EMBL/GenBank/DDBJ whole genome shotgun (WGS) entry which is preliminary data.</text>
</comment>
<dbReference type="InterPro" id="IPR036104">
    <property type="entry name" value="BFN_sf"/>
</dbReference>
<dbReference type="EMBL" id="JBHSXM010000001">
    <property type="protein sequence ID" value="MFC6836728.1"/>
    <property type="molecule type" value="Genomic_DNA"/>
</dbReference>
<organism evidence="2 3">
    <name type="scientific">Halomarina ordinaria</name>
    <dbReference type="NCBI Taxonomy" id="3033939"/>
    <lineage>
        <taxon>Archaea</taxon>
        <taxon>Methanobacteriati</taxon>
        <taxon>Methanobacteriota</taxon>
        <taxon>Stenosarchaea group</taxon>
        <taxon>Halobacteria</taxon>
        <taxon>Halobacteriales</taxon>
        <taxon>Natronomonadaceae</taxon>
        <taxon>Halomarina</taxon>
    </lineage>
</organism>
<reference evidence="2 3" key="1">
    <citation type="journal article" date="2019" name="Int. J. Syst. Evol. Microbiol.">
        <title>The Global Catalogue of Microorganisms (GCM) 10K type strain sequencing project: providing services to taxonomists for standard genome sequencing and annotation.</title>
        <authorList>
            <consortium name="The Broad Institute Genomics Platform"/>
            <consortium name="The Broad Institute Genome Sequencing Center for Infectious Disease"/>
            <person name="Wu L."/>
            <person name="Ma J."/>
        </authorList>
    </citation>
    <scope>NUCLEOTIDE SEQUENCE [LARGE SCALE GENOMIC DNA]</scope>
    <source>
        <strain evidence="2 3">PSRA2</strain>
    </source>
</reference>
<proteinExistence type="predicted"/>
<dbReference type="PROSITE" id="PS51658">
    <property type="entry name" value="BFN"/>
    <property type="match status" value="1"/>
</dbReference>